<dbReference type="Pfam" id="PF00383">
    <property type="entry name" value="dCMP_cyt_deam_1"/>
    <property type="match status" value="1"/>
</dbReference>
<dbReference type="InterPro" id="IPR016192">
    <property type="entry name" value="APOBEC/CMP_deaminase_Zn-bd"/>
</dbReference>
<evidence type="ECO:0000256" key="3">
    <source>
        <dbReference type="ARBA" id="ARBA00022723"/>
    </source>
</evidence>
<accession>Q5DN75</accession>
<dbReference type="InterPro" id="IPR016193">
    <property type="entry name" value="Cytidine_deaminase-like"/>
</dbReference>
<dbReference type="RefSeq" id="YP_223954.1">
    <property type="nucleotide sequence ID" value="NC_006938.1"/>
</dbReference>
<dbReference type="GO" id="GO:0008270">
    <property type="term" value="F:zinc ion binding"/>
    <property type="evidence" value="ECO:0007669"/>
    <property type="project" value="InterPro"/>
</dbReference>
<dbReference type="PANTHER" id="PTHR11086">
    <property type="entry name" value="DEOXYCYTIDYLATE DEAMINASE-RELATED"/>
    <property type="match status" value="1"/>
</dbReference>
<evidence type="ECO:0000256" key="2">
    <source>
        <dbReference type="ARBA" id="ARBA00006576"/>
    </source>
</evidence>
<evidence type="ECO:0000256" key="5">
    <source>
        <dbReference type="ARBA" id="ARBA00022833"/>
    </source>
</evidence>
<dbReference type="PROSITE" id="PS00903">
    <property type="entry name" value="CYT_DCMP_DEAMINASES_1"/>
    <property type="match status" value="1"/>
</dbReference>
<dbReference type="InterPro" id="IPR015517">
    <property type="entry name" value="dCMP_deaminase-rel"/>
</dbReference>
<comment type="cofactor">
    <cofactor evidence="1">
        <name>Zn(2+)</name>
        <dbReference type="ChEBI" id="CHEBI:29105"/>
    </cofactor>
</comment>
<name>Q5DN75_9CAUD</name>
<evidence type="ECO:0000256" key="1">
    <source>
        <dbReference type="ARBA" id="ARBA00001947"/>
    </source>
</evidence>
<evidence type="ECO:0000256" key="4">
    <source>
        <dbReference type="ARBA" id="ARBA00022801"/>
    </source>
</evidence>
<dbReference type="KEGG" id="vg:3342353"/>
<dbReference type="SUPFAM" id="SSF53927">
    <property type="entry name" value="Cytidine deaminase-like"/>
    <property type="match status" value="1"/>
</dbReference>
<comment type="similarity">
    <text evidence="2">Belongs to the cytidine and deoxycytidylate deaminase family.</text>
</comment>
<evidence type="ECO:0000313" key="8">
    <source>
        <dbReference type="Proteomes" id="UP000000993"/>
    </source>
</evidence>
<dbReference type="CDD" id="cd01286">
    <property type="entry name" value="deoxycytidylate_deaminase"/>
    <property type="match status" value="1"/>
</dbReference>
<keyword evidence="8" id="KW-1185">Reference proteome</keyword>
<proteinExistence type="inferred from homology"/>
<gene>
    <name evidence="7" type="ORF">JL001p30</name>
</gene>
<organism evidence="7 8">
    <name type="scientific">Alphaproteobacteria phage PhiJL001</name>
    <dbReference type="NCBI Taxonomy" id="2681607"/>
    <lineage>
        <taxon>Viruses</taxon>
        <taxon>Duplodnaviria</taxon>
        <taxon>Heunggongvirae</taxon>
        <taxon>Uroviricota</taxon>
        <taxon>Caudoviricetes</taxon>
        <taxon>Mesyanzhinovviridae</taxon>
        <taxon>Keylargovirus</taxon>
        <taxon>Keylargovirus JL001</taxon>
    </lineage>
</organism>
<dbReference type="PANTHER" id="PTHR11086:SF18">
    <property type="entry name" value="DEOXYCYTIDYLATE DEAMINASE"/>
    <property type="match status" value="1"/>
</dbReference>
<protein>
    <submittedName>
        <fullName evidence="7">Deoxycytidylate deaminase</fullName>
    </submittedName>
</protein>
<dbReference type="PROSITE" id="PS51747">
    <property type="entry name" value="CYT_DCMP_DEAMINASES_2"/>
    <property type="match status" value="1"/>
</dbReference>
<dbReference type="Gene3D" id="3.40.140.10">
    <property type="entry name" value="Cytidine Deaminase, domain 2"/>
    <property type="match status" value="1"/>
</dbReference>
<feature type="domain" description="CMP/dCMP-type deaminase" evidence="6">
    <location>
        <begin position="106"/>
        <end position="232"/>
    </location>
</feature>
<dbReference type="GO" id="GO:0004132">
    <property type="term" value="F:dCMP deaminase activity"/>
    <property type="evidence" value="ECO:0007669"/>
    <property type="project" value="TreeGrafter"/>
</dbReference>
<dbReference type="Proteomes" id="UP000000993">
    <property type="component" value="Segment"/>
</dbReference>
<reference evidence="7 8" key="1">
    <citation type="journal article" date="2005" name="Appl. Environ. Microbiol.">
        <title>Genomic analysis of bacteriophage PhiJL001: insights into its interaction with a sponge-associated alpha-proteobacterium.</title>
        <authorList>
            <person name="Lohr J.E."/>
            <person name="Chen F."/>
            <person name="Hill R.T."/>
        </authorList>
    </citation>
    <scope>NUCLEOTIDE SEQUENCE</scope>
</reference>
<keyword evidence="5" id="KW-0862">Zinc</keyword>
<sequence length="244" mass="27232">MATVTHTGDDLATCNGYRIGDCVCLADGEMVEITGFWMSDVTHEWKFLYQDGLQQKAKDFGEIDTDTVCPPRVLQDPPDPDQPPLPDAVRKALDNRANVHIRAAKWDRDYLKLAEFWANLKSKDPSTKVGAVVVSEDNRVVGMGYNGFPVGVEDSRERLEDRPTKYMYVVHAEPNAILTAGLQAKGGTLYCTLFPCNECAKLIIQSGIRRVVSWASDNQRWDEAHQVSRIMFDEAGVANELIVP</sequence>
<keyword evidence="3" id="KW-0479">Metal-binding</keyword>
<keyword evidence="4" id="KW-0378">Hydrolase</keyword>
<evidence type="ECO:0000259" key="6">
    <source>
        <dbReference type="PROSITE" id="PS51747"/>
    </source>
</evidence>
<dbReference type="InterPro" id="IPR035105">
    <property type="entry name" value="Deoxycytidylate_deaminase_dom"/>
</dbReference>
<evidence type="ECO:0000313" key="7">
    <source>
        <dbReference type="EMBL" id="AAT69506.1"/>
    </source>
</evidence>
<dbReference type="EMBL" id="AY576273">
    <property type="protein sequence ID" value="AAT69506.1"/>
    <property type="molecule type" value="Genomic_DNA"/>
</dbReference>
<dbReference type="InterPro" id="IPR002125">
    <property type="entry name" value="CMP_dCMP_dom"/>
</dbReference>
<dbReference type="GeneID" id="3342353"/>